<evidence type="ECO:0000313" key="9">
    <source>
        <dbReference type="Proteomes" id="UP001215712"/>
    </source>
</evidence>
<feature type="compositionally biased region" description="Low complexity" evidence="6">
    <location>
        <begin position="438"/>
        <end position="453"/>
    </location>
</feature>
<feature type="compositionally biased region" description="Low complexity" evidence="6">
    <location>
        <begin position="654"/>
        <end position="663"/>
    </location>
</feature>
<dbReference type="GO" id="GO:0000407">
    <property type="term" value="C:phagophore assembly site"/>
    <property type="evidence" value="ECO:0007669"/>
    <property type="project" value="TreeGrafter"/>
</dbReference>
<dbReference type="GO" id="GO:0034727">
    <property type="term" value="P:piecemeal microautophagy of the nucleus"/>
    <property type="evidence" value="ECO:0007669"/>
    <property type="project" value="TreeGrafter"/>
</dbReference>
<evidence type="ECO:0000256" key="3">
    <source>
        <dbReference type="ARBA" id="ARBA00013801"/>
    </source>
</evidence>
<evidence type="ECO:0000256" key="2">
    <source>
        <dbReference type="ARBA" id="ARBA00011848"/>
    </source>
</evidence>
<dbReference type="EMBL" id="JAQJAN010000006">
    <property type="protein sequence ID" value="KAJ5727238.1"/>
    <property type="molecule type" value="Genomic_DNA"/>
</dbReference>
<feature type="compositionally biased region" description="Basic and acidic residues" evidence="6">
    <location>
        <begin position="711"/>
        <end position="720"/>
    </location>
</feature>
<dbReference type="GO" id="GO:0000423">
    <property type="term" value="P:mitophagy"/>
    <property type="evidence" value="ECO:0007669"/>
    <property type="project" value="TreeGrafter"/>
</dbReference>
<dbReference type="GO" id="GO:0034497">
    <property type="term" value="P:protein localization to phagophore assembly site"/>
    <property type="evidence" value="ECO:0007669"/>
    <property type="project" value="TreeGrafter"/>
</dbReference>
<evidence type="ECO:0000313" key="8">
    <source>
        <dbReference type="EMBL" id="KAJ5727238.1"/>
    </source>
</evidence>
<feature type="domain" description="Autophagy-related protein 13 N-terminal" evidence="7">
    <location>
        <begin position="83"/>
        <end position="320"/>
    </location>
</feature>
<dbReference type="PANTHER" id="PTHR13430:SF4">
    <property type="entry name" value="AUTOPHAGY-RELATED PROTEIN 13"/>
    <property type="match status" value="1"/>
</dbReference>
<dbReference type="InterPro" id="IPR036570">
    <property type="entry name" value="HORMA_dom_sf"/>
</dbReference>
<dbReference type="Pfam" id="PF10033">
    <property type="entry name" value="ATG13"/>
    <property type="match status" value="1"/>
</dbReference>
<keyword evidence="9" id="KW-1185">Reference proteome</keyword>
<sequence length="972" mass="103969">MHQHRGPSSAPAPRLPSNPSTPSTPSTVRNDPRDSDSAPPSPTVDLRTYQTRGLGIGPGTSHSAQARGHAPTREAMGKLSQIVSNYFMKAALIIISSRVDLPLSYRGDDPEPRINRWFNVEIDDTDVLREPLTKWRNCDLAADLPPPLIIETYITTEALADNQCLAILDDFGKRWDVRESLANLKDKGSKQSQPKSDEIILERWKMELTPSSGSPSGDIASNLPNVYKRSIVIFRSLFTYSKFLPAYRFSKRNAKMQTSPALQIQYRVVERSQRETGFDSLTAPLYNGQDDVIDKYNFGVADCPVGRFSAEVLYRTNCDFRVEDSEALLSSRFMGDTEDLFRPSLPRELMPNVSANHEVGSVPVGRRAVEDPDISRAYGSLSTYHHGGPGTGTSPISALRAVRDIGPNSPSPTDSSFNKKLLPPANIGAVGGRTAQLASEAGSARSARRPSISFQPFKAPPLSASPALADTPLGMSPRTASAPRAGSTGTFVNSRVMPPPSNAASARRPASIVAEQAISSSNSASPKLAPITKYSSSFSHRRARPSSGGVPKIDDDNSSGKASAASSNVQPGSGLLVDATGTSAESIHAEDEHIREFLKLLDSQKDLFDRPGSSTQDASSRAPRIINLGPYQRMRESFATLADSMMASTHLHRSSPSSSKQLSGVPPMVAGTSMSSASSPGKPISPHTPHTPAIRSRLSSNSVADDIQGELGHRLPRIEPESPLEENPSMETTQRGPATAAAIDIPTSPQPFAPAYRRSSSAAQRGRTAVPDDDEIFTYGIRSVSLGGAYRRESDGGELDPAQAEAGPALWVEDSSARPARAGPVTAARSREATALREQTVSVPAAASTSSNVPHLYQPRFSAPGRGSCEGPQSLSSASSSLARGATIPPHLTERDDGNASGSNSGISMEMRLASRRPSRHPPPSQYEDDEPLLFAMSDFGASRRSVEENRQSSNLGGGDSTGGARRAPGRW</sequence>
<dbReference type="AlphaFoldDB" id="A0AAD6HM77"/>
<evidence type="ECO:0000256" key="4">
    <source>
        <dbReference type="ARBA" id="ARBA00023006"/>
    </source>
</evidence>
<keyword evidence="4 5" id="KW-0072">Autophagy</keyword>
<evidence type="ECO:0000256" key="5">
    <source>
        <dbReference type="RuleBase" id="RU361214"/>
    </source>
</evidence>
<comment type="similarity">
    <text evidence="1 5">Belongs to the ATG13 family. Fungi subfamily.</text>
</comment>
<proteinExistence type="inferred from homology"/>
<dbReference type="PANTHER" id="PTHR13430">
    <property type="match status" value="1"/>
</dbReference>
<feature type="compositionally biased region" description="Low complexity" evidence="6">
    <location>
        <begin position="17"/>
        <end position="27"/>
    </location>
</feature>
<feature type="region of interest" description="Disordered" evidence="6">
    <location>
        <begin position="438"/>
        <end position="577"/>
    </location>
</feature>
<gene>
    <name evidence="8" type="ORF">N7493_005058</name>
</gene>
<reference evidence="8" key="2">
    <citation type="submission" date="2023-01" db="EMBL/GenBank/DDBJ databases">
        <authorList>
            <person name="Petersen C."/>
        </authorList>
    </citation>
    <scope>NUCLEOTIDE SEQUENCE</scope>
    <source>
        <strain evidence="8">IBT 17514</strain>
    </source>
</reference>
<evidence type="ECO:0000259" key="7">
    <source>
        <dbReference type="Pfam" id="PF10033"/>
    </source>
</evidence>
<feature type="compositionally biased region" description="Low complexity" evidence="6">
    <location>
        <begin position="874"/>
        <end position="883"/>
    </location>
</feature>
<dbReference type="InterPro" id="IPR018731">
    <property type="entry name" value="Atg13_N"/>
</dbReference>
<name>A0AAD6HM77_9EURO</name>
<accession>A0AAD6HM77</accession>
<protein>
    <recommendedName>
        <fullName evidence="3 5">Autophagy-related protein 13</fullName>
    </recommendedName>
</protein>
<feature type="compositionally biased region" description="Low complexity" evidence="6">
    <location>
        <begin position="840"/>
        <end position="854"/>
    </location>
</feature>
<evidence type="ECO:0000256" key="1">
    <source>
        <dbReference type="ARBA" id="ARBA00005246"/>
    </source>
</evidence>
<dbReference type="Gene3D" id="6.10.140.1900">
    <property type="match status" value="1"/>
</dbReference>
<feature type="compositionally biased region" description="Low complexity" evidence="6">
    <location>
        <begin position="460"/>
        <end position="469"/>
    </location>
</feature>
<feature type="region of interest" description="Disordered" evidence="6">
    <location>
        <begin position="649"/>
        <end position="771"/>
    </location>
</feature>
<dbReference type="Proteomes" id="UP001215712">
    <property type="component" value="Unassembled WGS sequence"/>
</dbReference>
<feature type="compositionally biased region" description="Low complexity" evidence="6">
    <location>
        <begin position="502"/>
        <end position="511"/>
    </location>
</feature>
<comment type="caution">
    <text evidence="8">The sequence shown here is derived from an EMBL/GenBank/DDBJ whole genome shotgun (WGS) entry which is preliminary data.</text>
</comment>
<feature type="region of interest" description="Disordered" evidence="6">
    <location>
        <begin position="792"/>
        <end position="972"/>
    </location>
</feature>
<dbReference type="Gene3D" id="3.30.900.10">
    <property type="entry name" value="HORMA domain"/>
    <property type="match status" value="1"/>
</dbReference>
<reference evidence="8" key="1">
    <citation type="journal article" date="2023" name="IMA Fungus">
        <title>Comparative genomic study of the Penicillium genus elucidates a diverse pangenome and 15 lateral gene transfer events.</title>
        <authorList>
            <person name="Petersen C."/>
            <person name="Sorensen T."/>
            <person name="Nielsen M.R."/>
            <person name="Sondergaard T.E."/>
            <person name="Sorensen J.L."/>
            <person name="Fitzpatrick D.A."/>
            <person name="Frisvad J.C."/>
            <person name="Nielsen K.L."/>
        </authorList>
    </citation>
    <scope>NUCLEOTIDE SEQUENCE</scope>
    <source>
        <strain evidence="8">IBT 17514</strain>
    </source>
</reference>
<dbReference type="InterPro" id="IPR040182">
    <property type="entry name" value="ATG13"/>
</dbReference>
<dbReference type="GO" id="GO:0005829">
    <property type="term" value="C:cytosol"/>
    <property type="evidence" value="ECO:0007669"/>
    <property type="project" value="TreeGrafter"/>
</dbReference>
<feature type="region of interest" description="Disordered" evidence="6">
    <location>
        <begin position="1"/>
        <end position="73"/>
    </location>
</feature>
<evidence type="ECO:0000256" key="6">
    <source>
        <dbReference type="SAM" id="MobiDB-lite"/>
    </source>
</evidence>
<comment type="subunit">
    <text evidence="2">Interacts with ATG1 to form the ATG1-ATG13 kinase complex.</text>
</comment>
<organism evidence="8 9">
    <name type="scientific">Penicillium malachiteum</name>
    <dbReference type="NCBI Taxonomy" id="1324776"/>
    <lineage>
        <taxon>Eukaryota</taxon>
        <taxon>Fungi</taxon>
        <taxon>Dikarya</taxon>
        <taxon>Ascomycota</taxon>
        <taxon>Pezizomycotina</taxon>
        <taxon>Eurotiomycetes</taxon>
        <taxon>Eurotiomycetidae</taxon>
        <taxon>Eurotiales</taxon>
        <taxon>Aspergillaceae</taxon>
        <taxon>Penicillium</taxon>
    </lineage>
</organism>
<dbReference type="GO" id="GO:1990316">
    <property type="term" value="C:Atg1/ULK1 kinase complex"/>
    <property type="evidence" value="ECO:0007669"/>
    <property type="project" value="InterPro"/>
</dbReference>